<reference evidence="1 4" key="1">
    <citation type="submission" date="2012-11" db="EMBL/GenBank/DDBJ databases">
        <title>Whole genome sequence of Acetobacter indonesiensis 5H-1.</title>
        <authorList>
            <person name="Azuma Y."/>
            <person name="Higashiura N."/>
            <person name="Hirakawa H."/>
            <person name="Matsushita K."/>
        </authorList>
    </citation>
    <scope>NUCLEOTIDE SEQUENCE [LARGE SCALE GENOMIC DNA]</scope>
    <source>
        <strain evidence="1 4">5H-1</strain>
    </source>
</reference>
<keyword evidence="4" id="KW-1185">Reference proteome</keyword>
<protein>
    <submittedName>
        <fullName evidence="3">Uncharacterized protein</fullName>
    </submittedName>
</protein>
<sequence>MAPIKGKPAFHRFISEPSWLYFPRFGKDDRRHGVPNPIAYLLLSRLVADNYIKMRTAAKRSQISSSPPIFDWNVPRALVRPSIDLRDDFLVDLSSRREEFVGADIRAFFHSIYTHAIPWAIPGKTFAK</sequence>
<dbReference type="EMBL" id="JOPA01000075">
    <property type="protein sequence ID" value="OUI89547.1"/>
    <property type="molecule type" value="Genomic_DNA"/>
</dbReference>
<evidence type="ECO:0000313" key="4">
    <source>
        <dbReference type="Proteomes" id="UP000032673"/>
    </source>
</evidence>
<dbReference type="Proteomes" id="UP000321104">
    <property type="component" value="Unassembled WGS sequence"/>
</dbReference>
<evidence type="ECO:0000313" key="3">
    <source>
        <dbReference type="EMBL" id="OUI89547.1"/>
    </source>
</evidence>
<dbReference type="Proteomes" id="UP000194641">
    <property type="component" value="Unassembled WGS sequence"/>
</dbReference>
<evidence type="ECO:0000313" key="1">
    <source>
        <dbReference type="EMBL" id="GAN64027.1"/>
    </source>
</evidence>
<comment type="caution">
    <text evidence="3">The sequence shown here is derived from an EMBL/GenBank/DDBJ whole genome shotgun (WGS) entry which is preliminary data.</text>
</comment>
<accession>A0A252AIU5</accession>
<gene>
    <name evidence="1" type="ORF">Abin_048_003</name>
    <name evidence="2" type="ORF">AIN02nite_29720</name>
    <name evidence="3" type="ORF">HK17_15580</name>
</gene>
<dbReference type="AlphaFoldDB" id="A0A252AIU5"/>
<dbReference type="Proteomes" id="UP000032673">
    <property type="component" value="Unassembled WGS sequence"/>
</dbReference>
<evidence type="ECO:0000313" key="6">
    <source>
        <dbReference type="Proteomes" id="UP000321104"/>
    </source>
</evidence>
<dbReference type="EMBL" id="BJXQ01000061">
    <property type="protein sequence ID" value="GEN04947.1"/>
    <property type="molecule type" value="Genomic_DNA"/>
</dbReference>
<dbReference type="EMBL" id="BAMW01000046">
    <property type="protein sequence ID" value="GAN64027.1"/>
    <property type="molecule type" value="Genomic_DNA"/>
</dbReference>
<evidence type="ECO:0000313" key="5">
    <source>
        <dbReference type="Proteomes" id="UP000194641"/>
    </source>
</evidence>
<evidence type="ECO:0000313" key="2">
    <source>
        <dbReference type="EMBL" id="GEN04947.1"/>
    </source>
</evidence>
<reference evidence="2 6" key="4">
    <citation type="submission" date="2019-07" db="EMBL/GenBank/DDBJ databases">
        <title>Whole genome shotgun sequence of Acetobacter indonesiensis NBRC 16471.</title>
        <authorList>
            <person name="Hosoyama A."/>
            <person name="Uohara A."/>
            <person name="Ohji S."/>
            <person name="Ichikawa N."/>
        </authorList>
    </citation>
    <scope>NUCLEOTIDE SEQUENCE [LARGE SCALE GENOMIC DNA]</scope>
    <source>
        <strain evidence="2 6">NBRC 16471</strain>
    </source>
</reference>
<proteinExistence type="predicted"/>
<name>A0A252AIU5_9PROT</name>
<reference evidence="3" key="3">
    <citation type="submission" date="2014-06" db="EMBL/GenBank/DDBJ databases">
        <authorList>
            <person name="Ju J."/>
            <person name="Zhang J."/>
        </authorList>
    </citation>
    <scope>NUCLEOTIDE SEQUENCE [LARGE SCALE GENOMIC DNA]</scope>
    <source>
        <strain evidence="3">DmL_051</strain>
    </source>
</reference>
<reference evidence="5" key="2">
    <citation type="submission" date="2014-06" db="EMBL/GenBank/DDBJ databases">
        <authorList>
            <person name="Winans N.J."/>
            <person name="Newell P.D."/>
            <person name="Douglas A.E."/>
        </authorList>
    </citation>
    <scope>NUCLEOTIDE SEQUENCE [LARGE SCALE GENOMIC DNA]</scope>
</reference>
<organism evidence="3 5">
    <name type="scientific">Acetobacter indonesiensis</name>
    <dbReference type="NCBI Taxonomy" id="104101"/>
    <lineage>
        <taxon>Bacteria</taxon>
        <taxon>Pseudomonadati</taxon>
        <taxon>Pseudomonadota</taxon>
        <taxon>Alphaproteobacteria</taxon>
        <taxon>Acetobacterales</taxon>
        <taxon>Acetobacteraceae</taxon>
        <taxon>Acetobacter</taxon>
    </lineage>
</organism>